<comment type="caution">
    <text evidence="1">The sequence shown here is derived from an EMBL/GenBank/DDBJ whole genome shotgun (WGS) entry which is preliminary data.</text>
</comment>
<organism evidence="1 2">
    <name type="scientific">Pseudomonas koreensis</name>
    <dbReference type="NCBI Taxonomy" id="198620"/>
    <lineage>
        <taxon>Bacteria</taxon>
        <taxon>Pseudomonadati</taxon>
        <taxon>Pseudomonadota</taxon>
        <taxon>Gammaproteobacteria</taxon>
        <taxon>Pseudomonadales</taxon>
        <taxon>Pseudomonadaceae</taxon>
        <taxon>Pseudomonas</taxon>
    </lineage>
</organism>
<dbReference type="EMBL" id="SEUB01000029">
    <property type="protein sequence ID" value="RYM36689.1"/>
    <property type="molecule type" value="Genomic_DNA"/>
</dbReference>
<gene>
    <name evidence="1" type="ORF">EVS84_27280</name>
</gene>
<protein>
    <recommendedName>
        <fullName evidence="3">DUF1534 domain-containing protein</fullName>
    </recommendedName>
</protein>
<evidence type="ECO:0008006" key="3">
    <source>
        <dbReference type="Google" id="ProtNLM"/>
    </source>
</evidence>
<proteinExistence type="predicted"/>
<accession>A0A4V1WGG5</accession>
<sequence length="100" mass="10423">MDLWVAGDRGCSAKSCGSGLAHEGGRSGILSVADTPPSRASSLPHWFCGLPGIAGVARNPVGVGLLTKAAGRAIYLWLTHRLREQARSHIGFVGCRGSRV</sequence>
<reference evidence="1 2" key="1">
    <citation type="submission" date="2019-02" db="EMBL/GenBank/DDBJ databases">
        <title>Genome of Pseudomonas korensis isolated from heavy metal contaminated environment.</title>
        <authorList>
            <person name="Ayangbenro A.S."/>
            <person name="Babalola O."/>
        </authorList>
    </citation>
    <scope>NUCLEOTIDE SEQUENCE [LARGE SCALE GENOMIC DNA]</scope>
    <source>
        <strain evidence="1 2">AB36</strain>
    </source>
</reference>
<evidence type="ECO:0000313" key="2">
    <source>
        <dbReference type="Proteomes" id="UP000291107"/>
    </source>
</evidence>
<name>A0A4V1WGG5_9PSED</name>
<dbReference type="Proteomes" id="UP000291107">
    <property type="component" value="Unassembled WGS sequence"/>
</dbReference>
<evidence type="ECO:0000313" key="1">
    <source>
        <dbReference type="EMBL" id="RYM36689.1"/>
    </source>
</evidence>
<dbReference type="AlphaFoldDB" id="A0A4V1WGG5"/>